<proteinExistence type="predicted"/>
<reference evidence="3" key="1">
    <citation type="submission" date="2022-04" db="EMBL/GenBank/DDBJ databases">
        <title>Carnegiea gigantea Genome sequencing and assembly v2.</title>
        <authorList>
            <person name="Copetti D."/>
            <person name="Sanderson M.J."/>
            <person name="Burquez A."/>
            <person name="Wojciechowski M.F."/>
        </authorList>
    </citation>
    <scope>NUCLEOTIDE SEQUENCE</scope>
    <source>
        <strain evidence="3">SGP5-SGP5p</strain>
        <tissue evidence="3">Aerial part</tissue>
    </source>
</reference>
<protein>
    <submittedName>
        <fullName evidence="3">Uncharacterized protein</fullName>
    </submittedName>
</protein>
<dbReference type="InterPro" id="IPR051210">
    <property type="entry name" value="Ub_ligase/GEF_domain"/>
</dbReference>
<evidence type="ECO:0000256" key="1">
    <source>
        <dbReference type="ARBA" id="ARBA00022737"/>
    </source>
</evidence>
<dbReference type="PANTHER" id="PTHR22870:SF91">
    <property type="entry name" value="REGULATOR OF CHROMOSOME CONDENSATION (RCC1) FAMILY WITH FYVE ZINC FINGER DOMAIN-CONTAINING PROTEIN"/>
    <property type="match status" value="1"/>
</dbReference>
<evidence type="ECO:0000256" key="2">
    <source>
        <dbReference type="PROSITE-ProRule" id="PRU00235"/>
    </source>
</evidence>
<dbReference type="Gene3D" id="2.130.10.30">
    <property type="entry name" value="Regulator of chromosome condensation 1/beta-lactamase-inhibitor protein II"/>
    <property type="match status" value="1"/>
</dbReference>
<dbReference type="EMBL" id="JAKOGI010000349">
    <property type="protein sequence ID" value="KAJ8436361.1"/>
    <property type="molecule type" value="Genomic_DNA"/>
</dbReference>
<evidence type="ECO:0000313" key="4">
    <source>
        <dbReference type="Proteomes" id="UP001153076"/>
    </source>
</evidence>
<dbReference type="SUPFAM" id="SSF50985">
    <property type="entry name" value="RCC1/BLIP-II"/>
    <property type="match status" value="1"/>
</dbReference>
<keyword evidence="4" id="KW-1185">Reference proteome</keyword>
<gene>
    <name evidence="3" type="ORF">Cgig2_009926</name>
</gene>
<dbReference type="InterPro" id="IPR000408">
    <property type="entry name" value="Reg_chr_condens"/>
</dbReference>
<dbReference type="Proteomes" id="UP001153076">
    <property type="component" value="Unassembled WGS sequence"/>
</dbReference>
<organism evidence="3 4">
    <name type="scientific">Carnegiea gigantea</name>
    <dbReference type="NCBI Taxonomy" id="171969"/>
    <lineage>
        <taxon>Eukaryota</taxon>
        <taxon>Viridiplantae</taxon>
        <taxon>Streptophyta</taxon>
        <taxon>Embryophyta</taxon>
        <taxon>Tracheophyta</taxon>
        <taxon>Spermatophyta</taxon>
        <taxon>Magnoliopsida</taxon>
        <taxon>eudicotyledons</taxon>
        <taxon>Gunneridae</taxon>
        <taxon>Pentapetalae</taxon>
        <taxon>Caryophyllales</taxon>
        <taxon>Cactineae</taxon>
        <taxon>Cactaceae</taxon>
        <taxon>Cactoideae</taxon>
        <taxon>Echinocereeae</taxon>
        <taxon>Carnegiea</taxon>
    </lineage>
</organism>
<dbReference type="InterPro" id="IPR009091">
    <property type="entry name" value="RCC1/BLIP-II"/>
</dbReference>
<comment type="caution">
    <text evidence="3">The sequence shown here is derived from an EMBL/GenBank/DDBJ whole genome shotgun (WGS) entry which is preliminary data.</text>
</comment>
<sequence length="463" mass="50868">MDDTGSYSGDEILTKISQGETTLIWLSSGGETICKDKVEKLRFGLLASQLSTGEGPGDGWSDEESALHSEKANVASENTNMWVKGSASNALRFQSWAFLSHWSQLWFWKLFAFGNGTYSVLGHRDQESVRYPRDVESLSGFTTISVACGVWLHPAAVVKMAIKLSWSRGQRSHGQNQLVYHHLLSTNFTKLLVDIVDCWIDHIRSIFITETAVYSQLGNPCFKTVEEIACGAYHVAVLTSRNEGYTCRMGAKGRLGHGDIEYRKMPTLVEALEDRHVKFVPCGSNYGAALCLHKWISVKFQKLLASGRSSGPHPSGVLPFNMDLINQLDTKAVKKLKKTASSQTPFTIKDAVLSSSEDVKHAIPKPAVPPSGASSTSSLVSPFSRKLSPSHSATPVPVASGLFFPKSVADSLKKTNGHLNKECCIWHGRKLDATMQTSEVRASEIYIESSRGSCTCCRRICRD</sequence>
<dbReference type="OrthoDB" id="5981550at2759"/>
<name>A0A9Q1K365_9CARY</name>
<dbReference type="AlphaFoldDB" id="A0A9Q1K365"/>
<evidence type="ECO:0000313" key="3">
    <source>
        <dbReference type="EMBL" id="KAJ8436361.1"/>
    </source>
</evidence>
<dbReference type="PANTHER" id="PTHR22870">
    <property type="entry name" value="REGULATOR OF CHROMOSOME CONDENSATION"/>
    <property type="match status" value="1"/>
</dbReference>
<feature type="repeat" description="RCC1" evidence="2">
    <location>
        <begin position="242"/>
        <end position="293"/>
    </location>
</feature>
<keyword evidence="1" id="KW-0677">Repeat</keyword>
<accession>A0A9Q1K365</accession>
<dbReference type="PROSITE" id="PS50012">
    <property type="entry name" value="RCC1_3"/>
    <property type="match status" value="1"/>
</dbReference>
<dbReference type="Pfam" id="PF00415">
    <property type="entry name" value="RCC1"/>
    <property type="match status" value="2"/>
</dbReference>